<dbReference type="Pfam" id="PF00144">
    <property type="entry name" value="Beta-lactamase"/>
    <property type="match status" value="1"/>
</dbReference>
<evidence type="ECO:0000256" key="2">
    <source>
        <dbReference type="SAM" id="MobiDB-lite"/>
    </source>
</evidence>
<feature type="region of interest" description="Disordered" evidence="2">
    <location>
        <begin position="1"/>
        <end position="35"/>
    </location>
</feature>
<feature type="compositionally biased region" description="Low complexity" evidence="2">
    <location>
        <begin position="1"/>
        <end position="30"/>
    </location>
</feature>
<comment type="caution">
    <text evidence="4">The sequence shown here is derived from an EMBL/GenBank/DDBJ whole genome shotgun (WGS) entry which is preliminary data.</text>
</comment>
<keyword evidence="5" id="KW-1185">Reference proteome</keyword>
<organism evidence="4 5">
    <name type="scientific">Massariosphaeria phaeospora</name>
    <dbReference type="NCBI Taxonomy" id="100035"/>
    <lineage>
        <taxon>Eukaryota</taxon>
        <taxon>Fungi</taxon>
        <taxon>Dikarya</taxon>
        <taxon>Ascomycota</taxon>
        <taxon>Pezizomycotina</taxon>
        <taxon>Dothideomycetes</taxon>
        <taxon>Pleosporomycetidae</taxon>
        <taxon>Pleosporales</taxon>
        <taxon>Pleosporales incertae sedis</taxon>
        <taxon>Massariosphaeria</taxon>
    </lineage>
</organism>
<feature type="region of interest" description="Disordered" evidence="2">
    <location>
        <begin position="157"/>
        <end position="176"/>
    </location>
</feature>
<dbReference type="Proteomes" id="UP000481861">
    <property type="component" value="Unassembled WGS sequence"/>
</dbReference>
<dbReference type="OrthoDB" id="5946976at2759"/>
<gene>
    <name evidence="4" type="ORF">BDV95DRAFT_502765</name>
</gene>
<dbReference type="EMBL" id="JAADJZ010000023">
    <property type="protein sequence ID" value="KAF2867515.1"/>
    <property type="molecule type" value="Genomic_DNA"/>
</dbReference>
<dbReference type="PANTHER" id="PTHR46825:SF9">
    <property type="entry name" value="BETA-LACTAMASE-RELATED DOMAIN-CONTAINING PROTEIN"/>
    <property type="match status" value="1"/>
</dbReference>
<dbReference type="PANTHER" id="PTHR46825">
    <property type="entry name" value="D-ALANYL-D-ALANINE-CARBOXYPEPTIDASE/ENDOPEPTIDASE AMPH"/>
    <property type="match status" value="1"/>
</dbReference>
<feature type="domain" description="Beta-lactamase-related" evidence="3">
    <location>
        <begin position="36"/>
        <end position="374"/>
    </location>
</feature>
<evidence type="ECO:0000256" key="1">
    <source>
        <dbReference type="ARBA" id="ARBA00038215"/>
    </source>
</evidence>
<proteinExistence type="inferred from homology"/>
<accession>A0A7C8M4S4</accession>
<dbReference type="InterPro" id="IPR050491">
    <property type="entry name" value="AmpC-like"/>
</dbReference>
<dbReference type="InterPro" id="IPR001466">
    <property type="entry name" value="Beta-lactam-related"/>
</dbReference>
<feature type="compositionally biased region" description="Polar residues" evidence="2">
    <location>
        <begin position="164"/>
        <end position="176"/>
    </location>
</feature>
<dbReference type="AlphaFoldDB" id="A0A7C8M4S4"/>
<evidence type="ECO:0000313" key="4">
    <source>
        <dbReference type="EMBL" id="KAF2867515.1"/>
    </source>
</evidence>
<dbReference type="Gene3D" id="3.40.710.10">
    <property type="entry name" value="DD-peptidase/beta-lactamase superfamily"/>
    <property type="match status" value="1"/>
</dbReference>
<sequence length="537" mass="60315">MSSRRSSFTVPSESPPSTTTSRSPFSRSSENGPSEFDRRVTEAMAHWHVPGLAIAVVDNTHITAQGYGVTRLQPSGQAAADVPLHDQVTPQTLFDCASMSKSFTAAAMALLVQDEETMHVQWTTPVNRLLEDFVMETKAATEQVTVEDILCHRSGLPRHDDTLHGSTSPTPDTPLSITRNIRNLPLSAPLRTKYQYNNILYTVASHAVESLSATPYACFLATRFWEPLKMTRTFHDMSRIPRTERPFLSERYDFNPAKQTYASFPHLSEPEGQGAGSIISSVEDIARWLCAFIQRSGPLTPASYTDLRTPRILASDPDIPFHSPAFYALGWEVVYYHGHTLVRHDGMWAGHASSMLFIPSVQWGVVMMGNSESAEHVNTEVAWHLISDVLDVPREKRFDWRVHLEKTAAKTKDMLDKFMLFPELRERLRQSEVGVVPRLKRFVGVYENAGYRKIGFVWDVELGALVADCSERAFPFRIVVREHVADCCFVAEVVGVVMEDAWPVRCQFDVGDGGKCERVGLALCDEYDGLIWFGRLD</sequence>
<evidence type="ECO:0000313" key="5">
    <source>
        <dbReference type="Proteomes" id="UP000481861"/>
    </source>
</evidence>
<reference evidence="4 5" key="1">
    <citation type="submission" date="2020-01" db="EMBL/GenBank/DDBJ databases">
        <authorList>
            <consortium name="DOE Joint Genome Institute"/>
            <person name="Haridas S."/>
            <person name="Albert R."/>
            <person name="Binder M."/>
            <person name="Bloem J."/>
            <person name="Labutti K."/>
            <person name="Salamov A."/>
            <person name="Andreopoulos B."/>
            <person name="Baker S.E."/>
            <person name="Barry K."/>
            <person name="Bills G."/>
            <person name="Bluhm B.H."/>
            <person name="Cannon C."/>
            <person name="Castanera R."/>
            <person name="Culley D.E."/>
            <person name="Daum C."/>
            <person name="Ezra D."/>
            <person name="Gonzalez J.B."/>
            <person name="Henrissat B."/>
            <person name="Kuo A."/>
            <person name="Liang C."/>
            <person name="Lipzen A."/>
            <person name="Lutzoni F."/>
            <person name="Magnuson J."/>
            <person name="Mondo S."/>
            <person name="Nolan M."/>
            <person name="Ohm R."/>
            <person name="Pangilinan J."/>
            <person name="Park H.-J.H."/>
            <person name="Ramirez L."/>
            <person name="Alfaro M."/>
            <person name="Sun H."/>
            <person name="Tritt A."/>
            <person name="Yoshinaga Y."/>
            <person name="Zwiers L.-H.L."/>
            <person name="Turgeon B.G."/>
            <person name="Goodwin S.B."/>
            <person name="Spatafora J.W."/>
            <person name="Crous P.W."/>
            <person name="Grigoriev I.V."/>
        </authorList>
    </citation>
    <scope>NUCLEOTIDE SEQUENCE [LARGE SCALE GENOMIC DNA]</scope>
    <source>
        <strain evidence="4 5">CBS 611.86</strain>
    </source>
</reference>
<name>A0A7C8M4S4_9PLEO</name>
<dbReference type="SUPFAM" id="SSF56601">
    <property type="entry name" value="beta-lactamase/transpeptidase-like"/>
    <property type="match status" value="1"/>
</dbReference>
<dbReference type="InterPro" id="IPR012338">
    <property type="entry name" value="Beta-lactam/transpept-like"/>
</dbReference>
<protein>
    <submittedName>
        <fullName evidence="4">Beta-lactamase/transpeptidase-like protein</fullName>
    </submittedName>
</protein>
<comment type="similarity">
    <text evidence="1">Belongs to the peptidase S12 family.</text>
</comment>
<evidence type="ECO:0000259" key="3">
    <source>
        <dbReference type="Pfam" id="PF00144"/>
    </source>
</evidence>